<feature type="transmembrane region" description="Helical" evidence="6">
    <location>
        <begin position="43"/>
        <end position="67"/>
    </location>
</feature>
<keyword evidence="4 6" id="KW-0472">Membrane</keyword>
<evidence type="ECO:0000256" key="4">
    <source>
        <dbReference type="ARBA" id="ARBA00023136"/>
    </source>
</evidence>
<evidence type="ECO:0000313" key="8">
    <source>
        <dbReference type="Proteomes" id="UP000027361"/>
    </source>
</evidence>
<dbReference type="PANTHER" id="PTHR23423">
    <property type="entry name" value="ORGANIC SOLUTE TRANSPORTER-RELATED"/>
    <property type="match status" value="1"/>
</dbReference>
<dbReference type="OMA" id="TDTLICI"/>
<proteinExistence type="predicted"/>
<accession>A0A066WEB9</accession>
<dbReference type="GO" id="GO:0016020">
    <property type="term" value="C:membrane"/>
    <property type="evidence" value="ECO:0007669"/>
    <property type="project" value="UniProtKB-SubCell"/>
</dbReference>
<evidence type="ECO:0000256" key="5">
    <source>
        <dbReference type="SAM" id="MobiDB-lite"/>
    </source>
</evidence>
<evidence type="ECO:0000256" key="1">
    <source>
        <dbReference type="ARBA" id="ARBA00004141"/>
    </source>
</evidence>
<keyword evidence="2 6" id="KW-0812">Transmembrane</keyword>
<organism evidence="7 8">
    <name type="scientific">Tilletiaria anomala (strain ATCC 24038 / CBS 436.72 / UBC 951)</name>
    <dbReference type="NCBI Taxonomy" id="1037660"/>
    <lineage>
        <taxon>Eukaryota</taxon>
        <taxon>Fungi</taxon>
        <taxon>Dikarya</taxon>
        <taxon>Basidiomycota</taxon>
        <taxon>Ustilaginomycotina</taxon>
        <taxon>Exobasidiomycetes</taxon>
        <taxon>Georgefischeriales</taxon>
        <taxon>Tilletiariaceae</taxon>
        <taxon>Tilletiaria</taxon>
    </lineage>
</organism>
<evidence type="ECO:0000256" key="3">
    <source>
        <dbReference type="ARBA" id="ARBA00022989"/>
    </source>
</evidence>
<comment type="subcellular location">
    <subcellularLocation>
        <location evidence="1">Membrane</location>
        <topology evidence="1">Multi-pass membrane protein</topology>
    </subcellularLocation>
</comment>
<feature type="region of interest" description="Disordered" evidence="5">
    <location>
        <begin position="440"/>
        <end position="463"/>
    </location>
</feature>
<feature type="region of interest" description="Disordered" evidence="5">
    <location>
        <begin position="477"/>
        <end position="500"/>
    </location>
</feature>
<evidence type="ECO:0000256" key="6">
    <source>
        <dbReference type="SAM" id="Phobius"/>
    </source>
</evidence>
<feature type="compositionally biased region" description="Basic and acidic residues" evidence="5">
    <location>
        <begin position="522"/>
        <end position="558"/>
    </location>
</feature>
<feature type="non-terminal residue" evidence="7">
    <location>
        <position position="713"/>
    </location>
</feature>
<evidence type="ECO:0000256" key="2">
    <source>
        <dbReference type="ARBA" id="ARBA00022692"/>
    </source>
</evidence>
<feature type="transmembrane region" description="Helical" evidence="6">
    <location>
        <begin position="115"/>
        <end position="133"/>
    </location>
</feature>
<keyword evidence="8" id="KW-1185">Reference proteome</keyword>
<protein>
    <submittedName>
        <fullName evidence="7">DUF300-domain-containing protein</fullName>
    </submittedName>
</protein>
<feature type="region of interest" description="Disordered" evidence="5">
    <location>
        <begin position="513"/>
        <end position="700"/>
    </location>
</feature>
<sequence>MRFAMLLSLAGTHLPNGRVIVLPKRRGNDGVDLPAGAGTGRSLPAGILVACSLAAAFATCFSAYLIWKQLKNYRKPILQRYVVRLLVMVPIYSIASCISLFSLDAAFAIDLVRDLYEAFVIYCFFNLLVEYLGGERSLIILLHGRQPTPHLWPINYFLQEMDASDPFTFLALKRGVLQYVQIKPVLAVITVLCKALDVYDDGKLAINNGYTWVSFMYNISVFLSLYCLGMFWACLSEDLQAFRVTWKFICIKGVIFFSFWQGLGISILVAIGLIKQIGPVADPEYISLAVQDMLICFEMPIFALMHAFAFSHKDYLELFAHHAARLPVFYAARDSVGMFDVWTDSLTTIRGTGYGYQTFEPSEGVVHAELGRQRRYKAGLRYANGGKSKYWLPLRRSGDPAEIPGERHRSPVTRFRRYLNQKRMEREGYAPLLPEEAAEAVHPDPGDEDGEQRGVGYGSHGSAAGVQSTFEYVDTVLLPEPDDDSPACLEFEDPDEDEEKLYEKSRNLLRGGIGDWGFPTVEPRRDQKRRDGIEVHREEKRRRLESQKRRSEWRRAQEAEAYASFGSDDEANAASPSSGPGAVGTMKATTPTVKKKRWSRSRFAAYADSDVEAGDAICKHNSGSEPNGAGKGKATSSSDTAITPRESVAQPRPRNDSIKGGSASAPRIGGAVDLFVEDREAEERERIRERRRGDPALRAMKRKRIFRKQWNPT</sequence>
<dbReference type="InterPro" id="IPR005178">
    <property type="entry name" value="Ostalpha/TMEM184C"/>
</dbReference>
<feature type="transmembrane region" description="Helical" evidence="6">
    <location>
        <begin position="253"/>
        <end position="274"/>
    </location>
</feature>
<name>A0A066WEB9_TILAU</name>
<dbReference type="AlphaFoldDB" id="A0A066WEB9"/>
<feature type="transmembrane region" description="Helical" evidence="6">
    <location>
        <begin position="212"/>
        <end position="233"/>
    </location>
</feature>
<comment type="caution">
    <text evidence="7">The sequence shown here is derived from an EMBL/GenBank/DDBJ whole genome shotgun (WGS) entry which is preliminary data.</text>
</comment>
<dbReference type="GeneID" id="25262849"/>
<dbReference type="SMART" id="SM01417">
    <property type="entry name" value="Solute_trans_a"/>
    <property type="match status" value="1"/>
</dbReference>
<dbReference type="InParanoid" id="A0A066WEB9"/>
<dbReference type="STRING" id="1037660.A0A066WEB9"/>
<feature type="compositionally biased region" description="Basic and acidic residues" evidence="5">
    <location>
        <begin position="676"/>
        <end position="695"/>
    </location>
</feature>
<dbReference type="Pfam" id="PF03619">
    <property type="entry name" value="Solute_trans_a"/>
    <property type="match status" value="1"/>
</dbReference>
<dbReference type="EMBL" id="JMSN01000018">
    <property type="protein sequence ID" value="KDN50853.1"/>
    <property type="molecule type" value="Genomic_DNA"/>
</dbReference>
<dbReference type="RefSeq" id="XP_013244605.1">
    <property type="nucleotide sequence ID" value="XM_013389151.1"/>
</dbReference>
<feature type="compositionally biased region" description="Acidic residues" evidence="5">
    <location>
        <begin position="480"/>
        <end position="500"/>
    </location>
</feature>
<keyword evidence="3 6" id="KW-1133">Transmembrane helix</keyword>
<gene>
    <name evidence="7" type="ORF">K437DRAFT_233499</name>
</gene>
<dbReference type="HOGENOM" id="CLU_012923_4_1_1"/>
<dbReference type="OrthoDB" id="5348404at2759"/>
<feature type="transmembrane region" description="Helical" evidence="6">
    <location>
        <begin position="87"/>
        <end position="109"/>
    </location>
</feature>
<reference evidence="7 8" key="1">
    <citation type="submission" date="2014-05" db="EMBL/GenBank/DDBJ databases">
        <title>Draft genome sequence of a rare smut relative, Tilletiaria anomala UBC 951.</title>
        <authorList>
            <consortium name="DOE Joint Genome Institute"/>
            <person name="Toome M."/>
            <person name="Kuo A."/>
            <person name="Henrissat B."/>
            <person name="Lipzen A."/>
            <person name="Tritt A."/>
            <person name="Yoshinaga Y."/>
            <person name="Zane M."/>
            <person name="Barry K."/>
            <person name="Grigoriev I.V."/>
            <person name="Spatafora J.W."/>
            <person name="Aimea M.C."/>
        </authorList>
    </citation>
    <scope>NUCLEOTIDE SEQUENCE [LARGE SCALE GENOMIC DNA]</scope>
    <source>
        <strain evidence="7 8">UBC 951</strain>
    </source>
</reference>
<evidence type="ECO:0000313" key="7">
    <source>
        <dbReference type="EMBL" id="KDN50853.1"/>
    </source>
</evidence>
<dbReference type="Proteomes" id="UP000027361">
    <property type="component" value="Unassembled WGS sequence"/>
</dbReference>